<name>A0A2G9X1J6_9HYPH</name>
<feature type="signal peptide" evidence="1">
    <location>
        <begin position="1"/>
        <end position="21"/>
    </location>
</feature>
<feature type="chain" id="PRO_5013715336" description="DUF4148 domain-containing protein" evidence="1">
    <location>
        <begin position="22"/>
        <end position="120"/>
    </location>
</feature>
<comment type="caution">
    <text evidence="2">The sequence shown here is derived from an EMBL/GenBank/DDBJ whole genome shotgun (WGS) entry which is preliminary data.</text>
</comment>
<gene>
    <name evidence="2" type="ORF">CJ014_01580</name>
</gene>
<organism evidence="2 3">
    <name type="scientific">Pleomorphomonas carboxyditropha</name>
    <dbReference type="NCBI Taxonomy" id="2023338"/>
    <lineage>
        <taxon>Bacteria</taxon>
        <taxon>Pseudomonadati</taxon>
        <taxon>Pseudomonadota</taxon>
        <taxon>Alphaproteobacteria</taxon>
        <taxon>Hyphomicrobiales</taxon>
        <taxon>Pleomorphomonadaceae</taxon>
        <taxon>Pleomorphomonas</taxon>
    </lineage>
</organism>
<evidence type="ECO:0008006" key="4">
    <source>
        <dbReference type="Google" id="ProtNLM"/>
    </source>
</evidence>
<evidence type="ECO:0000313" key="3">
    <source>
        <dbReference type="Proteomes" id="UP000231070"/>
    </source>
</evidence>
<sequence length="120" mass="11928">MKTFLTAAAFAIVLAPALANAASSFDPGADNASPTFVEAPAQVNPANAAAAKADAQRYATVAGNAVVGTHGAAPSTVVEYDPGAASGNDFVTKTILPGASAEIAHQRNIPFAENSDVMGN</sequence>
<keyword evidence="3" id="KW-1185">Reference proteome</keyword>
<dbReference type="OrthoDB" id="8451379at2"/>
<dbReference type="AlphaFoldDB" id="A0A2G9X1J6"/>
<evidence type="ECO:0000256" key="1">
    <source>
        <dbReference type="SAM" id="SignalP"/>
    </source>
</evidence>
<accession>A0A2G9X1J6</accession>
<dbReference type="EMBL" id="NQVN01000001">
    <property type="protein sequence ID" value="PIP00820.1"/>
    <property type="molecule type" value="Genomic_DNA"/>
</dbReference>
<evidence type="ECO:0000313" key="2">
    <source>
        <dbReference type="EMBL" id="PIP00820.1"/>
    </source>
</evidence>
<reference evidence="2 3" key="1">
    <citation type="submission" date="2017-08" db="EMBL/GenBank/DDBJ databases">
        <title>Pleomorphomonas carboxidotrophicus sp. nov., a new mesophilic hydrogenogenic carboxidotroph.</title>
        <authorList>
            <person name="Esquivel-Elizondo S."/>
            <person name="Krajmalnik-Brown R."/>
            <person name="Maldonado J."/>
        </authorList>
    </citation>
    <scope>NUCLEOTIDE SEQUENCE [LARGE SCALE GENOMIC DNA]</scope>
    <source>
        <strain evidence="2 3">SVCO-16</strain>
    </source>
</reference>
<proteinExistence type="predicted"/>
<dbReference type="RefSeq" id="WP_100078760.1">
    <property type="nucleotide sequence ID" value="NZ_NQVN01000001.1"/>
</dbReference>
<protein>
    <recommendedName>
        <fullName evidence="4">DUF4148 domain-containing protein</fullName>
    </recommendedName>
</protein>
<dbReference type="Proteomes" id="UP000231070">
    <property type="component" value="Unassembled WGS sequence"/>
</dbReference>
<keyword evidence="1" id="KW-0732">Signal</keyword>